<dbReference type="InterPro" id="IPR002110">
    <property type="entry name" value="Ankyrin_rpt"/>
</dbReference>
<dbReference type="SUPFAM" id="SSF53167">
    <property type="entry name" value="Purine and uridine phosphorylases"/>
    <property type="match status" value="1"/>
</dbReference>
<dbReference type="GO" id="GO:0009116">
    <property type="term" value="P:nucleoside metabolic process"/>
    <property type="evidence" value="ECO:0007669"/>
    <property type="project" value="InterPro"/>
</dbReference>
<comment type="caution">
    <text evidence="5">The sequence shown here is derived from an EMBL/GenBank/DDBJ whole genome shotgun (WGS) entry which is preliminary data.</text>
</comment>
<dbReference type="PROSITE" id="PS50088">
    <property type="entry name" value="ANK_REPEAT"/>
    <property type="match status" value="13"/>
</dbReference>
<feature type="repeat" description="ANK" evidence="3">
    <location>
        <begin position="946"/>
        <end position="978"/>
    </location>
</feature>
<evidence type="ECO:0000313" key="5">
    <source>
        <dbReference type="EMBL" id="KAF9754253.1"/>
    </source>
</evidence>
<feature type="repeat" description="ANK" evidence="3">
    <location>
        <begin position="983"/>
        <end position="1011"/>
    </location>
</feature>
<reference evidence="5" key="1">
    <citation type="submission" date="2020-10" db="EMBL/GenBank/DDBJ databases">
        <title>High-Quality Genome Resource of Clonostachys rosea strain S41 by Oxford Nanopore Long-Read Sequencing.</title>
        <authorList>
            <person name="Wang H."/>
        </authorList>
    </citation>
    <scope>NUCLEOTIDE SEQUENCE</scope>
    <source>
        <strain evidence="5">S41</strain>
    </source>
</reference>
<gene>
    <name evidence="5" type="ORF">IM811_013011</name>
</gene>
<dbReference type="EMBL" id="JADCTT010000004">
    <property type="protein sequence ID" value="KAF9754253.1"/>
    <property type="molecule type" value="Genomic_DNA"/>
</dbReference>
<dbReference type="PANTHER" id="PTHR24123:SF33">
    <property type="entry name" value="PROTEIN HOS4"/>
    <property type="match status" value="1"/>
</dbReference>
<evidence type="ECO:0000256" key="3">
    <source>
        <dbReference type="PROSITE-ProRule" id="PRU00023"/>
    </source>
</evidence>
<dbReference type="InterPro" id="IPR000845">
    <property type="entry name" value="Nucleoside_phosphorylase_d"/>
</dbReference>
<feature type="repeat" description="ANK" evidence="3">
    <location>
        <begin position="815"/>
        <end position="847"/>
    </location>
</feature>
<feature type="repeat" description="ANK" evidence="3">
    <location>
        <begin position="1080"/>
        <end position="1112"/>
    </location>
</feature>
<feature type="repeat" description="ANK" evidence="3">
    <location>
        <begin position="1013"/>
        <end position="1045"/>
    </location>
</feature>
<feature type="repeat" description="ANK" evidence="3">
    <location>
        <begin position="657"/>
        <end position="689"/>
    </location>
</feature>
<feature type="repeat" description="ANK" evidence="3">
    <location>
        <begin position="592"/>
        <end position="624"/>
    </location>
</feature>
<evidence type="ECO:0000256" key="2">
    <source>
        <dbReference type="ARBA" id="ARBA00023043"/>
    </source>
</evidence>
<accession>A0A8H7NEN8</accession>
<protein>
    <recommendedName>
        <fullName evidence="4">Nucleoside phosphorylase domain-containing protein</fullName>
    </recommendedName>
</protein>
<feature type="repeat" description="ANK" evidence="3">
    <location>
        <begin position="851"/>
        <end position="883"/>
    </location>
</feature>
<dbReference type="SMART" id="SM00248">
    <property type="entry name" value="ANK"/>
    <property type="match status" value="15"/>
</dbReference>
<dbReference type="InterPro" id="IPR036770">
    <property type="entry name" value="Ankyrin_rpt-contain_sf"/>
</dbReference>
<dbReference type="AlphaFoldDB" id="A0A8H7NEN8"/>
<dbReference type="Proteomes" id="UP000616885">
    <property type="component" value="Unassembled WGS sequence"/>
</dbReference>
<evidence type="ECO:0000259" key="4">
    <source>
        <dbReference type="Pfam" id="PF01048"/>
    </source>
</evidence>
<dbReference type="Pfam" id="PF01048">
    <property type="entry name" value="PNP_UDP_1"/>
    <property type="match status" value="1"/>
</dbReference>
<feature type="repeat" description="ANK" evidence="3">
    <location>
        <begin position="693"/>
        <end position="725"/>
    </location>
</feature>
<feature type="repeat" description="ANK" evidence="3">
    <location>
        <begin position="912"/>
        <end position="944"/>
    </location>
</feature>
<proteinExistence type="predicted"/>
<dbReference type="SUPFAM" id="SSF48403">
    <property type="entry name" value="Ankyrin repeat"/>
    <property type="match status" value="2"/>
</dbReference>
<dbReference type="GO" id="GO:0003824">
    <property type="term" value="F:catalytic activity"/>
    <property type="evidence" value="ECO:0007669"/>
    <property type="project" value="InterPro"/>
</dbReference>
<organism evidence="5 6">
    <name type="scientific">Bionectria ochroleuca</name>
    <name type="common">Gliocladium roseum</name>
    <dbReference type="NCBI Taxonomy" id="29856"/>
    <lineage>
        <taxon>Eukaryota</taxon>
        <taxon>Fungi</taxon>
        <taxon>Dikarya</taxon>
        <taxon>Ascomycota</taxon>
        <taxon>Pezizomycotina</taxon>
        <taxon>Sordariomycetes</taxon>
        <taxon>Hypocreomycetidae</taxon>
        <taxon>Hypocreales</taxon>
        <taxon>Bionectriaceae</taxon>
        <taxon>Clonostachys</taxon>
    </lineage>
</organism>
<dbReference type="InterPro" id="IPR051165">
    <property type="entry name" value="Multifunctional_ANK_Repeat"/>
</dbReference>
<feature type="domain" description="Nucleoside phosphorylase" evidence="4">
    <location>
        <begin position="40"/>
        <end position="297"/>
    </location>
</feature>
<sequence length="1187" mass="130650">MPKRKRESEFSHEDYTVGWVCAITTEYIAAQEFLDEEHEPLESLPNDTNDYALGRVGKHNVVIAVLPEGQYGIANATSVANNMVRSFPHLRIGLMVGIGGGVPSERHDVRLGDVVVSTVTGSHGAVFQYDYGKAIQGQDFQATSFINQPPALLQTAVSGLRTQYERKGSRLHESVEEVLNKNRRLRNKFQQPDLATDRLYLSTVIHDDACCADTNDPLKTVDRPPRTEREDDPMVHYGLIASANQVMKDAVTRDNLSRKMDVLCFEMEAAGLVNQFPCLIIRGICDYSDTHKNKEWQGYAAMTAAAYTRDLLHRIQPSKVNIEKRLSEFVNNATKRLENIQSSTNNTERLVEAIQTDNRLKKLRQWLDPPDPSVNFNTAIELLNTDHKPYFDPEDRMPVPEEVLSYCSSLVIMTIRFEKNYKLELECVKELSLAHFSVKEYLISDRFQQDDRMKDVRLDFLETNARASIVKVCVTYLLGLEALINTNQGADIDEYYNRMLSEGGQMTFRRDYPMAQYSAQYWPEHARLANDIGEVKSLIWDLMKSAAYKMNWSLHDNSTVFPPTLYYASGVGLSWLVEGLLEDGADVKAEGDDGTALNVAADCGHDDIVRLLLQAGADADARNKYGEAPLHTATSRGSGRIVQWLLEYSTDINATSTSGTPLWIATQKGHVEIVRCLLEHGADCNAAYRCNGDGMTLLQEAARRGHVEVIEQLVKHGADINAASLDGTALRWAVRHGNCTIVELLINHGADLDLAGRRGGTPLQAAVHQSHGKIVQCLLEHGADADLASEDQIAPDRSSIKIGFKRRPNADRFNQRNTPLYLAASRGSGKIVQQLVEHGADVNAISTSQGSDETALEGALAGGHIEIAQQLIEHGANVNAKSKRHGSALCQAAAKGLGHIVEQLLDLGADPNVAGALHEAVKGGHAGIIQQLIDRGADIDSHSEAHRGTPLCAAVYATRGEIVGLLLQNGANVNGTELTYGFALHKAAMDGHGTIFQQLIDQGADVNVTGYDDDRTALQAAVYNGRHDVVLQLLQHGAKVNATGNRFDLPALIIAATQGYSEIVRQLLEYDADIDAIGWVHGTALHAAVSHGHSETVQLLLDRGVDVILPPDYLLMENCSLFNEFSISKNGIASSLDIFIDPLYLAPAVYYNIIPCDFSSRGYWFLKTIIFNKNSEDRGGEVSGYIV</sequence>
<dbReference type="PRINTS" id="PR01415">
    <property type="entry name" value="ANKYRIN"/>
</dbReference>
<feature type="repeat" description="ANK" evidence="3">
    <location>
        <begin position="725"/>
        <end position="757"/>
    </location>
</feature>
<keyword evidence="1" id="KW-0677">Repeat</keyword>
<dbReference type="InterPro" id="IPR035994">
    <property type="entry name" value="Nucleoside_phosphorylase_sf"/>
</dbReference>
<dbReference type="PROSITE" id="PS50297">
    <property type="entry name" value="ANK_REP_REGION"/>
    <property type="match status" value="12"/>
</dbReference>
<dbReference type="PANTHER" id="PTHR24123">
    <property type="entry name" value="ANKYRIN REPEAT-CONTAINING"/>
    <property type="match status" value="1"/>
</dbReference>
<name>A0A8H7NEN8_BIOOC</name>
<feature type="repeat" description="ANK" evidence="3">
    <location>
        <begin position="758"/>
        <end position="790"/>
    </location>
</feature>
<feature type="repeat" description="ANK" evidence="3">
    <location>
        <begin position="625"/>
        <end position="657"/>
    </location>
</feature>
<evidence type="ECO:0000256" key="1">
    <source>
        <dbReference type="ARBA" id="ARBA00022737"/>
    </source>
</evidence>
<dbReference type="Gene3D" id="3.40.50.1580">
    <property type="entry name" value="Nucleoside phosphorylase domain"/>
    <property type="match status" value="1"/>
</dbReference>
<evidence type="ECO:0000313" key="6">
    <source>
        <dbReference type="Proteomes" id="UP000616885"/>
    </source>
</evidence>
<dbReference type="Pfam" id="PF12796">
    <property type="entry name" value="Ank_2"/>
    <property type="match status" value="7"/>
</dbReference>
<keyword evidence="2 3" id="KW-0040">ANK repeat</keyword>
<dbReference type="Gene3D" id="1.25.40.20">
    <property type="entry name" value="Ankyrin repeat-containing domain"/>
    <property type="match status" value="4"/>
</dbReference>